<dbReference type="InterPro" id="IPR004165">
    <property type="entry name" value="CoA_trans_fam_I"/>
</dbReference>
<dbReference type="Gene3D" id="3.40.1080.10">
    <property type="entry name" value="Glutaconate Coenzyme A-transferase"/>
    <property type="match status" value="1"/>
</dbReference>
<keyword evidence="1 2" id="KW-0808">Transferase</keyword>
<dbReference type="RefSeq" id="WP_094828178.1">
    <property type="nucleotide sequence ID" value="NZ_NEVL01000004.1"/>
</dbReference>
<accession>A0A261S9V1</accession>
<name>A0A261S9V1_9BORD</name>
<evidence type="ECO:0000313" key="2">
    <source>
        <dbReference type="EMBL" id="OZI33183.1"/>
    </source>
</evidence>
<evidence type="ECO:0000313" key="3">
    <source>
        <dbReference type="Proteomes" id="UP000217005"/>
    </source>
</evidence>
<evidence type="ECO:0000256" key="1">
    <source>
        <dbReference type="ARBA" id="ARBA00022679"/>
    </source>
</evidence>
<dbReference type="Proteomes" id="UP000217005">
    <property type="component" value="Unassembled WGS sequence"/>
</dbReference>
<dbReference type="Pfam" id="PF01144">
    <property type="entry name" value="CoA_trans"/>
    <property type="match status" value="1"/>
</dbReference>
<proteinExistence type="predicted"/>
<dbReference type="InterPro" id="IPR037171">
    <property type="entry name" value="NagB/RpiA_transferase-like"/>
</dbReference>
<dbReference type="PANTHER" id="PTHR13707">
    <property type="entry name" value="KETOACID-COENZYME A TRANSFERASE"/>
    <property type="match status" value="1"/>
</dbReference>
<comment type="caution">
    <text evidence="2">The sequence shown here is derived from an EMBL/GenBank/DDBJ whole genome shotgun (WGS) entry which is preliminary data.</text>
</comment>
<sequence>MDKIVESPARALADVPDGATVLISGFGLAGQPVELIDALVEQGARDLTVVCNNSGTGDAGLARMIRLGRVRKLIASYPRGAESQAFESAFAEGRIQYECVPQGTLAERLRAAGAGLGGFFTPTGYGTLLAEGKETRMIDGVGHVFEKPLRADYALVKAYRADPLGNVMYRKAGRNFGPLMCMAGRTAIVQVHTVGQAGKLDPEHIVTPGIFVQRVVQVPDAWYGAQS</sequence>
<dbReference type="SMART" id="SM00882">
    <property type="entry name" value="CoA_trans"/>
    <property type="match status" value="1"/>
</dbReference>
<dbReference type="NCBIfam" id="TIGR02429">
    <property type="entry name" value="pcaI_scoA_fam"/>
    <property type="match status" value="1"/>
</dbReference>
<dbReference type="GO" id="GO:0008410">
    <property type="term" value="F:CoA-transferase activity"/>
    <property type="evidence" value="ECO:0007669"/>
    <property type="project" value="InterPro"/>
</dbReference>
<reference evidence="2 3" key="1">
    <citation type="submission" date="2017-05" db="EMBL/GenBank/DDBJ databases">
        <title>Complete and WGS of Bordetella genogroups.</title>
        <authorList>
            <person name="Spilker T."/>
            <person name="LiPuma J."/>
        </authorList>
    </citation>
    <scope>NUCLEOTIDE SEQUENCE [LARGE SCALE GENOMIC DNA]</scope>
    <source>
        <strain evidence="2 3">AU17610</strain>
    </source>
</reference>
<protein>
    <submittedName>
        <fullName evidence="2">3-oxoadipate CoA-transferase</fullName>
    </submittedName>
</protein>
<dbReference type="AlphaFoldDB" id="A0A261S9V1"/>
<dbReference type="SUPFAM" id="SSF100950">
    <property type="entry name" value="NagB/RpiA/CoA transferase-like"/>
    <property type="match status" value="1"/>
</dbReference>
<dbReference type="InterPro" id="IPR012792">
    <property type="entry name" value="3-oxoacid_CoA-transf_A"/>
</dbReference>
<dbReference type="OrthoDB" id="9777193at2"/>
<gene>
    <name evidence="2" type="ORF">CEG14_20285</name>
</gene>
<dbReference type="PANTHER" id="PTHR13707:SF60">
    <property type="entry name" value="ACETATE COA-TRANSFERASE SUBUNIT ALPHA"/>
    <property type="match status" value="1"/>
</dbReference>
<organism evidence="2 3">
    <name type="scientific">Bordetella genomosp. 1</name>
    <dbReference type="NCBI Taxonomy" id="1395607"/>
    <lineage>
        <taxon>Bacteria</taxon>
        <taxon>Pseudomonadati</taxon>
        <taxon>Pseudomonadota</taxon>
        <taxon>Betaproteobacteria</taxon>
        <taxon>Burkholderiales</taxon>
        <taxon>Alcaligenaceae</taxon>
        <taxon>Bordetella</taxon>
    </lineage>
</organism>
<dbReference type="EMBL" id="NEVL01000004">
    <property type="protein sequence ID" value="OZI33183.1"/>
    <property type="molecule type" value="Genomic_DNA"/>
</dbReference>